<reference evidence="1 2" key="1">
    <citation type="submission" date="2019-03" db="EMBL/GenBank/DDBJ databases">
        <title>Complete genome sequence of Paenisporosarcina antarctica CGMCC 1.6503T.</title>
        <authorList>
            <person name="Rong J.-C."/>
            <person name="Chi N.-Y."/>
            <person name="Zhang Q.-F."/>
        </authorList>
    </citation>
    <scope>NUCLEOTIDE SEQUENCE [LARGE SCALE GENOMIC DNA]</scope>
    <source>
        <strain evidence="1 2">CGMCC 1.6503</strain>
    </source>
</reference>
<dbReference type="EMBL" id="CP038015">
    <property type="protein sequence ID" value="QBP41500.1"/>
    <property type="molecule type" value="Genomic_DNA"/>
</dbReference>
<dbReference type="Proteomes" id="UP000294292">
    <property type="component" value="Chromosome"/>
</dbReference>
<dbReference type="RefSeq" id="WP_017380820.1">
    <property type="nucleotide sequence ID" value="NZ_CP038015.1"/>
</dbReference>
<evidence type="ECO:0000313" key="2">
    <source>
        <dbReference type="Proteomes" id="UP000294292"/>
    </source>
</evidence>
<accession>A0A4P6ZXZ0</accession>
<dbReference type="KEGG" id="panc:E2636_10280"/>
<protein>
    <submittedName>
        <fullName evidence="1">Stage V sporulation protein SpoVM</fullName>
    </submittedName>
</protein>
<gene>
    <name evidence="1" type="primary">spoVM</name>
    <name evidence="1" type="ORF">E2636_10280</name>
</gene>
<dbReference type="NCBIfam" id="NF033436">
    <property type="entry name" value="SpoVM_broad"/>
    <property type="match status" value="1"/>
</dbReference>
<keyword evidence="2" id="KW-1185">Reference proteome</keyword>
<sequence>MRVYTFRLPKAVSGFARMCLGWMDKEDKPKKKKNEKKPD</sequence>
<dbReference type="InterPro" id="IPR012609">
    <property type="entry name" value="Spore_V_M"/>
</dbReference>
<dbReference type="AlphaFoldDB" id="A0A4P6ZXZ0"/>
<evidence type="ECO:0000313" key="1">
    <source>
        <dbReference type="EMBL" id="QBP41500.1"/>
    </source>
</evidence>
<organism evidence="1 2">
    <name type="scientific">Paenisporosarcina antarctica</name>
    <dbReference type="NCBI Taxonomy" id="417367"/>
    <lineage>
        <taxon>Bacteria</taxon>
        <taxon>Bacillati</taxon>
        <taxon>Bacillota</taxon>
        <taxon>Bacilli</taxon>
        <taxon>Bacillales</taxon>
        <taxon>Caryophanaceae</taxon>
        <taxon>Paenisporosarcina</taxon>
    </lineage>
</organism>
<dbReference type="Pfam" id="PF08183">
    <property type="entry name" value="SpoV"/>
    <property type="match status" value="1"/>
</dbReference>
<name>A0A4P6ZXZ0_9BACL</name>
<proteinExistence type="predicted"/>